<evidence type="ECO:0000313" key="12">
    <source>
        <dbReference type="Proteomes" id="UP000807342"/>
    </source>
</evidence>
<dbReference type="InterPro" id="IPR038552">
    <property type="entry name" value="Tim21_IMS_sf"/>
</dbReference>
<dbReference type="Gene3D" id="3.10.450.320">
    <property type="entry name" value="Mitochondrial import inner membrane translocase subunit Tim21"/>
    <property type="match status" value="1"/>
</dbReference>
<keyword evidence="7 9" id="KW-0496">Mitochondrion</keyword>
<keyword evidence="9" id="KW-0999">Mitochondrion inner membrane</keyword>
<comment type="subunit">
    <text evidence="9">Component of the TIM23 complex.</text>
</comment>
<dbReference type="PANTHER" id="PTHR13032">
    <property type="entry name" value="MITOCHONDRIAL IMPORT INNER MEMBRANE TRANSLOCASE SUBUNIT TIM21"/>
    <property type="match status" value="1"/>
</dbReference>
<keyword evidence="8 9" id="KW-0472">Membrane</keyword>
<protein>
    <recommendedName>
        <fullName evidence="3 9">Mitochondrial import inner membrane translocase subunit Tim21</fullName>
    </recommendedName>
</protein>
<feature type="transmembrane region" description="Helical" evidence="9">
    <location>
        <begin position="107"/>
        <end position="125"/>
    </location>
</feature>
<name>A0A9P5XJD4_9AGAR</name>
<accession>A0A9P5XJD4</accession>
<dbReference type="EMBL" id="MU151070">
    <property type="protein sequence ID" value="KAF9452552.1"/>
    <property type="molecule type" value="Genomic_DNA"/>
</dbReference>
<keyword evidence="5" id="KW-0809">Transit peptide</keyword>
<evidence type="ECO:0000256" key="8">
    <source>
        <dbReference type="ARBA" id="ARBA00023136"/>
    </source>
</evidence>
<sequence>MRVPSAMFRLPFPCSNSLPRTSFSLRCSNYQVRKYAMHRDSANLNSPSHLSQSLDTKHNRSSARPDTVGPFQLGISQQTLRSNEKVKKWSQLSTGGKVVRTASQTKNLTVILVGAGLAALLIYTITSELYSSNSPTNLFKDACERIQHNPRVLKYLNGPLTFYNNPPSLVRPRHRNRHVTSQVFIDANGQEHMIMTFYIQGRMEGATQLPSEIGYYETLSHWTQEKLAHLPELSLDEAMAWTKDQAEGLWGRSKQTFKYLSGAPVAPPPLPNSTEQEKQVEQLEENKGWSIAGMFSSLKGSRGGPELFTKVDSRSFTEGEVHADLIRNNEGYFVFRYLLVDIPNTRDSNPIRVFVERAPGVRDNEPVMRWIAH</sequence>
<organism evidence="11 12">
    <name type="scientific">Macrolepiota fuliginosa MF-IS2</name>
    <dbReference type="NCBI Taxonomy" id="1400762"/>
    <lineage>
        <taxon>Eukaryota</taxon>
        <taxon>Fungi</taxon>
        <taxon>Dikarya</taxon>
        <taxon>Basidiomycota</taxon>
        <taxon>Agaricomycotina</taxon>
        <taxon>Agaricomycetes</taxon>
        <taxon>Agaricomycetidae</taxon>
        <taxon>Agaricales</taxon>
        <taxon>Agaricineae</taxon>
        <taxon>Agaricaceae</taxon>
        <taxon>Macrolepiota</taxon>
    </lineage>
</organism>
<keyword evidence="6 9" id="KW-1133">Transmembrane helix</keyword>
<comment type="caution">
    <text evidence="11">The sequence shown here is derived from an EMBL/GenBank/DDBJ whole genome shotgun (WGS) entry which is preliminary data.</text>
</comment>
<keyword evidence="12" id="KW-1185">Reference proteome</keyword>
<dbReference type="PANTHER" id="PTHR13032:SF6">
    <property type="entry name" value="MITOCHONDRIAL IMPORT INNER MEMBRANE TRANSLOCASE SUBUNIT TIM21"/>
    <property type="match status" value="1"/>
</dbReference>
<evidence type="ECO:0000256" key="1">
    <source>
        <dbReference type="ARBA" id="ARBA00004304"/>
    </source>
</evidence>
<feature type="region of interest" description="Disordered" evidence="10">
    <location>
        <begin position="42"/>
        <end position="69"/>
    </location>
</feature>
<reference evidence="11" key="1">
    <citation type="submission" date="2020-11" db="EMBL/GenBank/DDBJ databases">
        <authorList>
            <consortium name="DOE Joint Genome Institute"/>
            <person name="Ahrendt S."/>
            <person name="Riley R."/>
            <person name="Andreopoulos W."/>
            <person name="Labutti K."/>
            <person name="Pangilinan J."/>
            <person name="Ruiz-Duenas F.J."/>
            <person name="Barrasa J.M."/>
            <person name="Sanchez-Garcia M."/>
            <person name="Camarero S."/>
            <person name="Miyauchi S."/>
            <person name="Serrano A."/>
            <person name="Linde D."/>
            <person name="Babiker R."/>
            <person name="Drula E."/>
            <person name="Ayuso-Fernandez I."/>
            <person name="Pacheco R."/>
            <person name="Padilla G."/>
            <person name="Ferreira P."/>
            <person name="Barriuso J."/>
            <person name="Kellner H."/>
            <person name="Castanera R."/>
            <person name="Alfaro M."/>
            <person name="Ramirez L."/>
            <person name="Pisabarro A.G."/>
            <person name="Kuo A."/>
            <person name="Tritt A."/>
            <person name="Lipzen A."/>
            <person name="He G."/>
            <person name="Yan M."/>
            <person name="Ng V."/>
            <person name="Cullen D."/>
            <person name="Martin F."/>
            <person name="Rosso M.-N."/>
            <person name="Henrissat B."/>
            <person name="Hibbett D."/>
            <person name="Martinez A.T."/>
            <person name="Grigoriev I.V."/>
        </authorList>
    </citation>
    <scope>NUCLEOTIDE SEQUENCE</scope>
    <source>
        <strain evidence="11">MF-IS2</strain>
    </source>
</reference>
<evidence type="ECO:0000256" key="6">
    <source>
        <dbReference type="ARBA" id="ARBA00022989"/>
    </source>
</evidence>
<dbReference type="OrthoDB" id="436405at2759"/>
<dbReference type="InterPro" id="IPR013261">
    <property type="entry name" value="Tim21"/>
</dbReference>
<gene>
    <name evidence="11" type="ORF">P691DRAFT_804295</name>
</gene>
<evidence type="ECO:0000256" key="3">
    <source>
        <dbReference type="ARBA" id="ARBA00020726"/>
    </source>
</evidence>
<evidence type="ECO:0000313" key="11">
    <source>
        <dbReference type="EMBL" id="KAF9452552.1"/>
    </source>
</evidence>
<evidence type="ECO:0000256" key="4">
    <source>
        <dbReference type="ARBA" id="ARBA00022692"/>
    </source>
</evidence>
<dbReference type="Pfam" id="PF08294">
    <property type="entry name" value="TIM21"/>
    <property type="match status" value="1"/>
</dbReference>
<keyword evidence="4 9" id="KW-0812">Transmembrane</keyword>
<comment type="similarity">
    <text evidence="2 9">Belongs to the TIM21 family.</text>
</comment>
<dbReference type="GO" id="GO:0030150">
    <property type="term" value="P:protein import into mitochondrial matrix"/>
    <property type="evidence" value="ECO:0007669"/>
    <property type="project" value="UniProtKB-UniRule"/>
</dbReference>
<feature type="compositionally biased region" description="Polar residues" evidence="10">
    <location>
        <begin position="42"/>
        <end position="54"/>
    </location>
</feature>
<keyword evidence="9" id="KW-0813">Transport</keyword>
<evidence type="ECO:0000256" key="9">
    <source>
        <dbReference type="RuleBase" id="RU367142"/>
    </source>
</evidence>
<evidence type="ECO:0000256" key="5">
    <source>
        <dbReference type="ARBA" id="ARBA00022946"/>
    </source>
</evidence>
<evidence type="ECO:0000256" key="2">
    <source>
        <dbReference type="ARBA" id="ARBA00010867"/>
    </source>
</evidence>
<comment type="function">
    <text evidence="9">Essential component of the TIM23 complex, a complex that mediates the translocation of transit peptide-containing proteins across the mitochondrial inner membrane.</text>
</comment>
<keyword evidence="9" id="KW-0653">Protein transport</keyword>
<dbReference type="Proteomes" id="UP000807342">
    <property type="component" value="Unassembled WGS sequence"/>
</dbReference>
<dbReference type="AlphaFoldDB" id="A0A9P5XJD4"/>
<evidence type="ECO:0000256" key="7">
    <source>
        <dbReference type="ARBA" id="ARBA00023128"/>
    </source>
</evidence>
<proteinExistence type="inferred from homology"/>
<evidence type="ECO:0000256" key="10">
    <source>
        <dbReference type="SAM" id="MobiDB-lite"/>
    </source>
</evidence>
<dbReference type="GO" id="GO:0005744">
    <property type="term" value="C:TIM23 mitochondrial import inner membrane translocase complex"/>
    <property type="evidence" value="ECO:0007669"/>
    <property type="project" value="UniProtKB-UniRule"/>
</dbReference>
<keyword evidence="9" id="KW-0811">Translocation</keyword>
<comment type="subcellular location">
    <subcellularLocation>
        <location evidence="9">Mitochondrion inner membrane</location>
        <topology evidence="9">Single-pass membrane protein</topology>
    </subcellularLocation>
    <subcellularLocation>
        <location evidence="1">Mitochondrion membrane</location>
        <topology evidence="1">Single-pass membrane protein</topology>
    </subcellularLocation>
</comment>